<dbReference type="EMBL" id="JAKNDN010000010">
    <property type="protein sequence ID" value="MCG4959543.1"/>
    <property type="molecule type" value="Genomic_DNA"/>
</dbReference>
<dbReference type="Proteomes" id="UP000284434">
    <property type="component" value="Unassembled WGS sequence"/>
</dbReference>
<evidence type="ECO:0000313" key="4">
    <source>
        <dbReference type="Proteomes" id="UP000284434"/>
    </source>
</evidence>
<keyword evidence="1" id="KW-0472">Membrane</keyword>
<name>A0A413IB97_9BACT</name>
<evidence type="ECO:0000313" key="3">
    <source>
        <dbReference type="EMBL" id="RGY06051.1"/>
    </source>
</evidence>
<sequence>MTLCYFWLIVFPGFQIYSILYTIYIPKQEIPENYLANRKTKNNTQLQEEWIRRKYVVPVNIMESENNLIVENAIGGKNYYLFWNKNSRQGIFAEINSVDPNIVPMLIVRGMSQDICVEWWEVMLIKARCEYLENQGQIVQDPLKRLNEQLNENDNPVIILNYLKKDRFWDSGTDLSSRK</sequence>
<dbReference type="RefSeq" id="WP_013610521.1">
    <property type="nucleotide sequence ID" value="NZ_JABWDG010000002.1"/>
</dbReference>
<accession>A0A413IB97</accession>
<feature type="transmembrane region" description="Helical" evidence="1">
    <location>
        <begin position="6"/>
        <end position="25"/>
    </location>
</feature>
<dbReference type="GeneID" id="61273420"/>
<evidence type="ECO:0000256" key="1">
    <source>
        <dbReference type="SAM" id="Phobius"/>
    </source>
</evidence>
<dbReference type="EMBL" id="QSCO01000014">
    <property type="protein sequence ID" value="RGY06051.1"/>
    <property type="molecule type" value="Genomic_DNA"/>
</dbReference>
<keyword evidence="1" id="KW-1133">Transmembrane helix</keyword>
<gene>
    <name evidence="3" type="ORF">DXA53_10820</name>
    <name evidence="2" type="ORF">L0P03_06715</name>
</gene>
<dbReference type="Proteomes" id="UP001199750">
    <property type="component" value="Unassembled WGS sequence"/>
</dbReference>
<reference evidence="3 4" key="1">
    <citation type="submission" date="2018-08" db="EMBL/GenBank/DDBJ databases">
        <title>A genome reference for cultivated species of the human gut microbiota.</title>
        <authorList>
            <person name="Zou Y."/>
            <person name="Xue W."/>
            <person name="Luo G."/>
        </authorList>
    </citation>
    <scope>NUCLEOTIDE SEQUENCE [LARGE SCALE GENOMIC DNA]</scope>
    <source>
        <strain evidence="3 4">OF03-11</strain>
    </source>
</reference>
<organism evidence="3 4">
    <name type="scientific">Odoribacter splanchnicus</name>
    <dbReference type="NCBI Taxonomy" id="28118"/>
    <lineage>
        <taxon>Bacteria</taxon>
        <taxon>Pseudomonadati</taxon>
        <taxon>Bacteroidota</taxon>
        <taxon>Bacteroidia</taxon>
        <taxon>Bacteroidales</taxon>
        <taxon>Odoribacteraceae</taxon>
        <taxon>Odoribacter</taxon>
    </lineage>
</organism>
<proteinExistence type="predicted"/>
<keyword evidence="1" id="KW-0812">Transmembrane</keyword>
<reference evidence="2" key="2">
    <citation type="submission" date="2022-01" db="EMBL/GenBank/DDBJ databases">
        <title>Collection of gut derived symbiotic bacterial strains cultured from healthy donors.</title>
        <authorList>
            <person name="Lin H."/>
            <person name="Kohout C."/>
            <person name="Waligurski E."/>
            <person name="Pamer E.G."/>
        </authorList>
    </citation>
    <scope>NUCLEOTIDE SEQUENCE</scope>
    <source>
        <strain evidence="2">DFI.1.149</strain>
    </source>
</reference>
<comment type="caution">
    <text evidence="3">The sequence shown here is derived from an EMBL/GenBank/DDBJ whole genome shotgun (WGS) entry which is preliminary data.</text>
</comment>
<protein>
    <submittedName>
        <fullName evidence="3">Uncharacterized protein</fullName>
    </submittedName>
</protein>
<evidence type="ECO:0000313" key="2">
    <source>
        <dbReference type="EMBL" id="MCG4959543.1"/>
    </source>
</evidence>
<dbReference type="AlphaFoldDB" id="A0A413IB97"/>